<dbReference type="EMBL" id="WDAL01000034">
    <property type="protein sequence ID" value="KAB6632582.1"/>
    <property type="molecule type" value="Genomic_DNA"/>
</dbReference>
<organism evidence="3 4">
    <name type="scientific">Phocaeicola vulgatus</name>
    <name type="common">Bacteroides vulgatus</name>
    <dbReference type="NCBI Taxonomy" id="821"/>
    <lineage>
        <taxon>Bacteria</taxon>
        <taxon>Pseudomonadati</taxon>
        <taxon>Bacteroidota</taxon>
        <taxon>Bacteroidia</taxon>
        <taxon>Bacteroidales</taxon>
        <taxon>Bacteroidaceae</taxon>
        <taxon>Phocaeicola</taxon>
    </lineage>
</organism>
<accession>A0A412QSV6</accession>
<dbReference type="Gene3D" id="3.30.2400.10">
    <property type="entry name" value="Major capsid protein gp5"/>
    <property type="match status" value="1"/>
</dbReference>
<sequence>MKTFLKIVGKYQSLIMFAIVAVVCTVCALNGPEHVTGLLVAAPVSLISFAKQEKDMTDEEKSLLGSIQLKCKQVCDEFAEGLMTKEDIENRFKDISKNITEQLKHLSNFEDIKKSYDEQAEKVTALAEAFDKIKEKGGHMTSVNEVEKAVGEFLDSPACQDYFANRTKTSGSMNLDLKGIVSITESSNTPRSNNRSTGRVVTAVNEQKLNLRDLMMVEQGDPSALSISYEQVYDFDRNVMVVAENGMLAESSLKFKEEFTNVKRIGTHMNLSKRLLKAKQYVVSFILNRLPLWVKFSENYQIMFGDGTGDNLKGITRYEGVDCVSKFIAGNYVTISAGAIESLEAANGQTIITLAAANDKIIDKMKVTLSGATVETGLNDTFDIHKINDRKFAIDFDYKGTETSVAKMSGAIKSGMFGSVEDPNMKDVVNAIFAVLNFGQYSPNALVLHPSTVFTISTAKDTTGRNLELITEVNGRKYIGNVPVIECNAIGVGKYFAGDLLNGCSLIDYTTLAIEFADDVNTKLKNMTTVMIQEELMMPVYMPWAFAYGDLDDVLEAITKSA</sequence>
<dbReference type="Proteomes" id="UP000283833">
    <property type="component" value="Unassembled WGS sequence"/>
</dbReference>
<evidence type="ECO:0000313" key="2">
    <source>
        <dbReference type="EMBL" id="KAB6632582.1"/>
    </source>
</evidence>
<evidence type="ECO:0000313" key="4">
    <source>
        <dbReference type="Proteomes" id="UP000283833"/>
    </source>
</evidence>
<evidence type="ECO:0000259" key="1">
    <source>
        <dbReference type="Pfam" id="PF05065"/>
    </source>
</evidence>
<reference evidence="3 4" key="1">
    <citation type="submission" date="2018-08" db="EMBL/GenBank/DDBJ databases">
        <title>A genome reference for cultivated species of the human gut microbiota.</title>
        <authorList>
            <person name="Zou Y."/>
            <person name="Xue W."/>
            <person name="Luo G."/>
        </authorList>
    </citation>
    <scope>NUCLEOTIDE SEQUENCE [LARGE SCALE GENOMIC DNA]</scope>
    <source>
        <strain evidence="3 4">AF18-14</strain>
    </source>
</reference>
<protein>
    <submittedName>
        <fullName evidence="3">Phage major capsid protein</fullName>
    </submittedName>
</protein>
<name>A0A412QSV6_PHOVU</name>
<comment type="caution">
    <text evidence="3">The sequence shown here is derived from an EMBL/GenBank/DDBJ whole genome shotgun (WGS) entry which is preliminary data.</text>
</comment>
<dbReference type="Gene3D" id="3.30.2320.10">
    <property type="entry name" value="hypothetical protein PF0899 domain"/>
    <property type="match status" value="1"/>
</dbReference>
<dbReference type="EMBL" id="QRXI01000010">
    <property type="protein sequence ID" value="RGT94053.1"/>
    <property type="molecule type" value="Genomic_DNA"/>
</dbReference>
<evidence type="ECO:0000313" key="5">
    <source>
        <dbReference type="Proteomes" id="UP000462015"/>
    </source>
</evidence>
<dbReference type="Proteomes" id="UP000462015">
    <property type="component" value="Unassembled WGS sequence"/>
</dbReference>
<feature type="domain" description="Phage capsid-like C-terminal" evidence="1">
    <location>
        <begin position="400"/>
        <end position="549"/>
    </location>
</feature>
<proteinExistence type="predicted"/>
<dbReference type="InterPro" id="IPR054612">
    <property type="entry name" value="Phage_capsid-like_C"/>
</dbReference>
<evidence type="ECO:0000313" key="3">
    <source>
        <dbReference type="EMBL" id="RGT94053.1"/>
    </source>
</evidence>
<feature type="domain" description="Phage capsid-like C-terminal" evidence="1">
    <location>
        <begin position="206"/>
        <end position="354"/>
    </location>
</feature>
<reference evidence="2 5" key="2">
    <citation type="journal article" date="2019" name="Nat. Med.">
        <title>A library of human gut bacterial isolates paired with longitudinal multiomics data enables mechanistic microbiome research.</title>
        <authorList>
            <person name="Poyet M."/>
            <person name="Groussin M."/>
            <person name="Gibbons S.M."/>
            <person name="Avila-Pacheco J."/>
            <person name="Jiang X."/>
            <person name="Kearney S.M."/>
            <person name="Perrotta A.R."/>
            <person name="Berdy B."/>
            <person name="Zhao S."/>
            <person name="Lieberman T.D."/>
            <person name="Swanson P.K."/>
            <person name="Smith M."/>
            <person name="Roesemann S."/>
            <person name="Alexander J.E."/>
            <person name="Rich S.A."/>
            <person name="Livny J."/>
            <person name="Vlamakis H."/>
            <person name="Clish C."/>
            <person name="Bullock K."/>
            <person name="Deik A."/>
            <person name="Scott J."/>
            <person name="Pierce K.A."/>
            <person name="Xavier R.J."/>
            <person name="Alm E.J."/>
        </authorList>
    </citation>
    <scope>NUCLEOTIDE SEQUENCE [LARGE SCALE GENOMIC DNA]</scope>
    <source>
        <strain evidence="2 5">BIOML-A98</strain>
    </source>
</reference>
<gene>
    <name evidence="3" type="ORF">DWX04_09425</name>
    <name evidence="2" type="ORF">GAY12_16055</name>
</gene>
<dbReference type="RefSeq" id="WP_117852855.1">
    <property type="nucleotide sequence ID" value="NZ_JADNKE010000058.1"/>
</dbReference>
<dbReference type="SUPFAM" id="SSF56563">
    <property type="entry name" value="Major capsid protein gp5"/>
    <property type="match status" value="1"/>
</dbReference>
<dbReference type="AlphaFoldDB" id="A0A412QSV6"/>
<dbReference type="Pfam" id="PF05065">
    <property type="entry name" value="Phage_capsid"/>
    <property type="match status" value="2"/>
</dbReference>